<dbReference type="EMBL" id="AZBU02000011">
    <property type="protein sequence ID" value="TKR60747.1"/>
    <property type="molecule type" value="Genomic_DNA"/>
</dbReference>
<keyword evidence="2" id="KW-1185">Reference proteome</keyword>
<evidence type="ECO:0000313" key="1">
    <source>
        <dbReference type="EMBL" id="TKR60747.1"/>
    </source>
</evidence>
<reference evidence="1 2" key="2">
    <citation type="journal article" date="2019" name="G3 (Bethesda)">
        <title>Hybrid Assembly of the Genome of the Entomopathogenic Nematode Steinernema carpocapsae Identifies the X-Chromosome.</title>
        <authorList>
            <person name="Serra L."/>
            <person name="Macchietto M."/>
            <person name="Macias-Munoz A."/>
            <person name="McGill C.J."/>
            <person name="Rodriguez I.M."/>
            <person name="Rodriguez B."/>
            <person name="Murad R."/>
            <person name="Mortazavi A."/>
        </authorList>
    </citation>
    <scope>NUCLEOTIDE SEQUENCE [LARGE SCALE GENOMIC DNA]</scope>
    <source>
        <strain evidence="1 2">ALL</strain>
    </source>
</reference>
<proteinExistence type="predicted"/>
<dbReference type="Proteomes" id="UP000298663">
    <property type="component" value="Unassembled WGS sequence"/>
</dbReference>
<gene>
    <name evidence="1" type="ORF">L596_027944</name>
</gene>
<name>A0A4U5LX18_STECR</name>
<comment type="caution">
    <text evidence="1">The sequence shown here is derived from an EMBL/GenBank/DDBJ whole genome shotgun (WGS) entry which is preliminary data.</text>
</comment>
<reference evidence="1 2" key="1">
    <citation type="journal article" date="2015" name="Genome Biol.">
        <title>Comparative genomics of Steinernema reveals deeply conserved gene regulatory networks.</title>
        <authorList>
            <person name="Dillman A.R."/>
            <person name="Macchietto M."/>
            <person name="Porter C.F."/>
            <person name="Rogers A."/>
            <person name="Williams B."/>
            <person name="Antoshechkin I."/>
            <person name="Lee M.M."/>
            <person name="Goodwin Z."/>
            <person name="Lu X."/>
            <person name="Lewis E.E."/>
            <person name="Goodrich-Blair H."/>
            <person name="Stock S.P."/>
            <person name="Adams B.J."/>
            <person name="Sternberg P.W."/>
            <person name="Mortazavi A."/>
        </authorList>
    </citation>
    <scope>NUCLEOTIDE SEQUENCE [LARGE SCALE GENOMIC DNA]</scope>
    <source>
        <strain evidence="1 2">ALL</strain>
    </source>
</reference>
<sequence length="134" mass="14780">MQSTTRRASHVEGADIMSINCPNASCKAERFVFASCHLHTSQIDEFAIEVDLLHDAPPGLQQTLQIYAPQFALFLVTNAPLTLMQCRCPPLTLSSSANSLIAHFAFAYVPPLPPESRFVVLSEVEHSEKNMGYC</sequence>
<dbReference type="AlphaFoldDB" id="A0A4U5LX18"/>
<accession>A0A4U5LX18</accession>
<organism evidence="1 2">
    <name type="scientific">Steinernema carpocapsae</name>
    <name type="common">Entomopathogenic nematode</name>
    <dbReference type="NCBI Taxonomy" id="34508"/>
    <lineage>
        <taxon>Eukaryota</taxon>
        <taxon>Metazoa</taxon>
        <taxon>Ecdysozoa</taxon>
        <taxon>Nematoda</taxon>
        <taxon>Chromadorea</taxon>
        <taxon>Rhabditida</taxon>
        <taxon>Tylenchina</taxon>
        <taxon>Panagrolaimomorpha</taxon>
        <taxon>Strongyloidoidea</taxon>
        <taxon>Steinernematidae</taxon>
        <taxon>Steinernema</taxon>
    </lineage>
</organism>
<protein>
    <submittedName>
        <fullName evidence="1">Uncharacterized protein</fullName>
    </submittedName>
</protein>
<evidence type="ECO:0000313" key="2">
    <source>
        <dbReference type="Proteomes" id="UP000298663"/>
    </source>
</evidence>